<keyword evidence="2" id="KW-1133">Transmembrane helix</keyword>
<dbReference type="EMBL" id="SLWS01000012">
    <property type="protein sequence ID" value="TCO52573.1"/>
    <property type="molecule type" value="Genomic_DNA"/>
</dbReference>
<sequence length="56" mass="5541">MVAMPISTAFTIVQRGLIAAVPYVLGALALALRAAPGKDPTSGALTSDSVAREGSG</sequence>
<protein>
    <submittedName>
        <fullName evidence="3">Uncharacterized protein</fullName>
    </submittedName>
</protein>
<feature type="transmembrane region" description="Helical" evidence="2">
    <location>
        <begin position="12"/>
        <end position="32"/>
    </location>
</feature>
<name>A0A4R2J2N6_9PSEU</name>
<feature type="region of interest" description="Disordered" evidence="1">
    <location>
        <begin position="36"/>
        <end position="56"/>
    </location>
</feature>
<keyword evidence="2" id="KW-0812">Transmembrane</keyword>
<organism evidence="3 4">
    <name type="scientific">Actinocrispum wychmicini</name>
    <dbReference type="NCBI Taxonomy" id="1213861"/>
    <lineage>
        <taxon>Bacteria</taxon>
        <taxon>Bacillati</taxon>
        <taxon>Actinomycetota</taxon>
        <taxon>Actinomycetes</taxon>
        <taxon>Pseudonocardiales</taxon>
        <taxon>Pseudonocardiaceae</taxon>
        <taxon>Actinocrispum</taxon>
    </lineage>
</organism>
<keyword evidence="2" id="KW-0472">Membrane</keyword>
<accession>A0A4R2J2N6</accession>
<evidence type="ECO:0000256" key="2">
    <source>
        <dbReference type="SAM" id="Phobius"/>
    </source>
</evidence>
<keyword evidence="4" id="KW-1185">Reference proteome</keyword>
<evidence type="ECO:0000313" key="3">
    <source>
        <dbReference type="EMBL" id="TCO52573.1"/>
    </source>
</evidence>
<evidence type="ECO:0000313" key="4">
    <source>
        <dbReference type="Proteomes" id="UP000295680"/>
    </source>
</evidence>
<reference evidence="3 4" key="1">
    <citation type="submission" date="2019-03" db="EMBL/GenBank/DDBJ databases">
        <title>Genomic Encyclopedia of Type Strains, Phase IV (KMG-IV): sequencing the most valuable type-strain genomes for metagenomic binning, comparative biology and taxonomic classification.</title>
        <authorList>
            <person name="Goeker M."/>
        </authorList>
    </citation>
    <scope>NUCLEOTIDE SEQUENCE [LARGE SCALE GENOMIC DNA]</scope>
    <source>
        <strain evidence="3 4">DSM 45934</strain>
    </source>
</reference>
<proteinExistence type="predicted"/>
<dbReference type="Proteomes" id="UP000295680">
    <property type="component" value="Unassembled WGS sequence"/>
</dbReference>
<dbReference type="AlphaFoldDB" id="A0A4R2J2N6"/>
<evidence type="ECO:0000256" key="1">
    <source>
        <dbReference type="SAM" id="MobiDB-lite"/>
    </source>
</evidence>
<comment type="caution">
    <text evidence="3">The sequence shown here is derived from an EMBL/GenBank/DDBJ whole genome shotgun (WGS) entry which is preliminary data.</text>
</comment>
<gene>
    <name evidence="3" type="ORF">EV192_112305</name>
</gene>